<protein>
    <submittedName>
        <fullName evidence="1">Uncharacterized protein</fullName>
    </submittedName>
</protein>
<reference evidence="1" key="1">
    <citation type="submission" date="2023-03" db="EMBL/GenBank/DDBJ databases">
        <title>Massive genome expansion in bonnet fungi (Mycena s.s.) driven by repeated elements and novel gene families across ecological guilds.</title>
        <authorList>
            <consortium name="Lawrence Berkeley National Laboratory"/>
            <person name="Harder C.B."/>
            <person name="Miyauchi S."/>
            <person name="Viragh M."/>
            <person name="Kuo A."/>
            <person name="Thoen E."/>
            <person name="Andreopoulos B."/>
            <person name="Lu D."/>
            <person name="Skrede I."/>
            <person name="Drula E."/>
            <person name="Henrissat B."/>
            <person name="Morin E."/>
            <person name="Kohler A."/>
            <person name="Barry K."/>
            <person name="LaButti K."/>
            <person name="Morin E."/>
            <person name="Salamov A."/>
            <person name="Lipzen A."/>
            <person name="Mereny Z."/>
            <person name="Hegedus B."/>
            <person name="Baldrian P."/>
            <person name="Stursova M."/>
            <person name="Weitz H."/>
            <person name="Taylor A."/>
            <person name="Grigoriev I.V."/>
            <person name="Nagy L.G."/>
            <person name="Martin F."/>
            <person name="Kauserud H."/>
        </authorList>
    </citation>
    <scope>NUCLEOTIDE SEQUENCE</scope>
    <source>
        <strain evidence="1">CBHHK182m</strain>
    </source>
</reference>
<evidence type="ECO:0000313" key="2">
    <source>
        <dbReference type="Proteomes" id="UP001215598"/>
    </source>
</evidence>
<organism evidence="1 2">
    <name type="scientific">Mycena metata</name>
    <dbReference type="NCBI Taxonomy" id="1033252"/>
    <lineage>
        <taxon>Eukaryota</taxon>
        <taxon>Fungi</taxon>
        <taxon>Dikarya</taxon>
        <taxon>Basidiomycota</taxon>
        <taxon>Agaricomycotina</taxon>
        <taxon>Agaricomycetes</taxon>
        <taxon>Agaricomycetidae</taxon>
        <taxon>Agaricales</taxon>
        <taxon>Marasmiineae</taxon>
        <taxon>Mycenaceae</taxon>
        <taxon>Mycena</taxon>
    </lineage>
</organism>
<dbReference type="PANTHER" id="PTHR34365:SF7">
    <property type="entry name" value="GLYCINE-RICH DOMAIN-CONTAINING PROTEIN 1"/>
    <property type="match status" value="1"/>
</dbReference>
<dbReference type="Pfam" id="PF07173">
    <property type="entry name" value="GRDP-like"/>
    <property type="match status" value="1"/>
</dbReference>
<dbReference type="EMBL" id="JARKIB010000036">
    <property type="protein sequence ID" value="KAJ7761130.1"/>
    <property type="molecule type" value="Genomic_DNA"/>
</dbReference>
<dbReference type="PANTHER" id="PTHR34365">
    <property type="entry name" value="ENOLASE (DUF1399)"/>
    <property type="match status" value="1"/>
</dbReference>
<evidence type="ECO:0000313" key="1">
    <source>
        <dbReference type="EMBL" id="KAJ7761130.1"/>
    </source>
</evidence>
<accession>A0AAD7NHW0</accession>
<sequence>MRSNETHGRRFGDLIKVSWSLLSQLTTMAVVSQPVPSDVATLLPISEHNVQRVIRFVSIDDVRTHLKVMTTFHKLHIDVDTSGVQVNPATNLPIASAAQTAFLTKAVERFSLWLQRVVKTPERCAGRIVPLEPQEMPPVDVLMVLHAYMLSPWNFFEDCVRQYPFLNNIGSFPLKQMTQMIDDKCSYAPSADQIQAWEARTSEPYLLSLPDQIEQSQIFVQCPHCSANNSVNVLPSTVGLNKSQFSATCTACLADFTRENICVARLVRDMENTTIAHTLLTLDGDLDIEASQAFARSISAALEGTITTDTTLTEIKARLMKQLGDTPEWKYRICHIISAYKQTGNFSLDLEGAVLRQARYLKNMSEIHWCCDKCVDPFEGNYGVLELAVERYAKFLSLDPTGVVPPPDIDIAFHTHQLKGLAFRDEIKGLLGRYLDHDDTPPLTSIEEAVKKGEETWNGHFEDKYEAEYTKYASYCPKNLVDLPGSQPKPATPPPKPSCGTLCSVTGSSTVYFADLA</sequence>
<dbReference type="Proteomes" id="UP001215598">
    <property type="component" value="Unassembled WGS sequence"/>
</dbReference>
<comment type="caution">
    <text evidence="1">The sequence shown here is derived from an EMBL/GenBank/DDBJ whole genome shotgun (WGS) entry which is preliminary data.</text>
</comment>
<name>A0AAD7NHW0_9AGAR</name>
<proteinExistence type="predicted"/>
<dbReference type="AlphaFoldDB" id="A0AAD7NHW0"/>
<gene>
    <name evidence="1" type="ORF">B0H16DRAFT_1531933</name>
</gene>
<keyword evidence="2" id="KW-1185">Reference proteome</keyword>
<dbReference type="InterPro" id="IPR009836">
    <property type="entry name" value="GRDP-like"/>
</dbReference>